<evidence type="ECO:0008006" key="5">
    <source>
        <dbReference type="Google" id="ProtNLM"/>
    </source>
</evidence>
<sequence>MQPSDDAAPSPTPVGHEPGVRGHGRRRSDGARAPRALPTQEDREETLLEDGRQGVRVRPLTAAGELRVREEMQLLAELELAGVRAAPAVLAVEEEGYLRELLAPVRAGTGRRSDPAGAPHTGEREALAAAREDLDELLAALHDRGWVLGAPPGTGLGRRASGGVAPIRLDGLRRSGSIGDRQLDRLWADSVLEDGDRTLRRRGPSRGWTDVEGARITGDAGDAGPAGDQVQEVPPEVPAPESAPAASPPWPGPVPAGALPLPAPRAAGGEHRARARSRAGLRHRTVDRVRRTARRRPRTLLAAVLAGAVLIGGCAVVGTRLAGTGTAGEVTADAPAAQAPDAAEITDALALATELGTARHAYVTGASGTSVAVPGSDAAAEDDALRAAYAGSEVHGGEPVVEEAALLAVEDGPGTASLRVVTSTPAHEVQEEDGTVRTVEATAPSVVVLHLEWTGTRWRIASAEAA</sequence>
<reference evidence="4" key="1">
    <citation type="journal article" date="2019" name="Int. J. Syst. Evol. Microbiol.">
        <title>The Global Catalogue of Microorganisms (GCM) 10K type strain sequencing project: providing services to taxonomists for standard genome sequencing and annotation.</title>
        <authorList>
            <consortium name="The Broad Institute Genomics Platform"/>
            <consortium name="The Broad Institute Genome Sequencing Center for Infectious Disease"/>
            <person name="Wu L."/>
            <person name="Ma J."/>
        </authorList>
    </citation>
    <scope>NUCLEOTIDE SEQUENCE [LARGE SCALE GENOMIC DNA]</scope>
    <source>
        <strain evidence="4">JCM 11650</strain>
    </source>
</reference>
<feature type="compositionally biased region" description="Low complexity" evidence="1">
    <location>
        <begin position="218"/>
        <end position="228"/>
    </location>
</feature>
<evidence type="ECO:0000313" key="4">
    <source>
        <dbReference type="Proteomes" id="UP001597280"/>
    </source>
</evidence>
<feature type="compositionally biased region" description="Low complexity" evidence="1">
    <location>
        <begin position="255"/>
        <end position="267"/>
    </location>
</feature>
<proteinExistence type="predicted"/>
<keyword evidence="4" id="KW-1185">Reference proteome</keyword>
<name>A0ABW4Q2A8_9MICO</name>
<accession>A0ABW4Q2A8</accession>
<dbReference type="EMBL" id="JBHUFL010000003">
    <property type="protein sequence ID" value="MFD1835861.1"/>
    <property type="molecule type" value="Genomic_DNA"/>
</dbReference>
<dbReference type="RefSeq" id="WP_343905086.1">
    <property type="nucleotide sequence ID" value="NZ_BAAAIS010000003.1"/>
</dbReference>
<evidence type="ECO:0000256" key="2">
    <source>
        <dbReference type="SAM" id="Phobius"/>
    </source>
</evidence>
<keyword evidence="2" id="KW-1133">Transmembrane helix</keyword>
<keyword evidence="2" id="KW-0812">Transmembrane</keyword>
<gene>
    <name evidence="3" type="ORF">ACFSDA_12355</name>
</gene>
<evidence type="ECO:0000256" key="1">
    <source>
        <dbReference type="SAM" id="MobiDB-lite"/>
    </source>
</evidence>
<keyword evidence="2" id="KW-0472">Membrane</keyword>
<feature type="region of interest" description="Disordered" evidence="1">
    <location>
        <begin position="197"/>
        <end position="286"/>
    </location>
</feature>
<organism evidence="3 4">
    <name type="scientific">Brachybacterium rhamnosum</name>
    <dbReference type="NCBI Taxonomy" id="173361"/>
    <lineage>
        <taxon>Bacteria</taxon>
        <taxon>Bacillati</taxon>
        <taxon>Actinomycetota</taxon>
        <taxon>Actinomycetes</taxon>
        <taxon>Micrococcales</taxon>
        <taxon>Dermabacteraceae</taxon>
        <taxon>Brachybacterium</taxon>
    </lineage>
</organism>
<feature type="region of interest" description="Disordered" evidence="1">
    <location>
        <begin position="1"/>
        <end position="54"/>
    </location>
</feature>
<evidence type="ECO:0000313" key="3">
    <source>
        <dbReference type="EMBL" id="MFD1835861.1"/>
    </source>
</evidence>
<feature type="compositionally biased region" description="Basic residues" evidence="1">
    <location>
        <begin position="273"/>
        <end position="283"/>
    </location>
</feature>
<dbReference type="Proteomes" id="UP001597280">
    <property type="component" value="Unassembled WGS sequence"/>
</dbReference>
<feature type="transmembrane region" description="Helical" evidence="2">
    <location>
        <begin position="300"/>
        <end position="318"/>
    </location>
</feature>
<comment type="caution">
    <text evidence="3">The sequence shown here is derived from an EMBL/GenBank/DDBJ whole genome shotgun (WGS) entry which is preliminary data.</text>
</comment>
<protein>
    <recommendedName>
        <fullName evidence="5">Protein kinase family protein</fullName>
    </recommendedName>
</protein>